<dbReference type="KEGG" id="pavi:110770869"/>
<dbReference type="GO" id="GO:0016567">
    <property type="term" value="P:protein ubiquitination"/>
    <property type="evidence" value="ECO:0007669"/>
    <property type="project" value="UniProtKB-UniPathway"/>
</dbReference>
<evidence type="ECO:0000256" key="3">
    <source>
        <dbReference type="ARBA" id="ARBA00003976"/>
    </source>
</evidence>
<dbReference type="CDD" id="cd22582">
    <property type="entry name" value="BRcat_RBR_unk"/>
    <property type="match status" value="1"/>
</dbReference>
<dbReference type="Gene3D" id="3.30.40.10">
    <property type="entry name" value="Zinc/RING finger domain, C3HC4 (zinc finger)"/>
    <property type="match status" value="1"/>
</dbReference>
<evidence type="ECO:0000313" key="17">
    <source>
        <dbReference type="Proteomes" id="UP000515124"/>
    </source>
</evidence>
<accession>A0A6P5TVF7</accession>
<dbReference type="PROSITE" id="PS50089">
    <property type="entry name" value="ZF_RING_2"/>
    <property type="match status" value="1"/>
</dbReference>
<feature type="domain" description="RING-type" evidence="16">
    <location>
        <begin position="315"/>
        <end position="533"/>
    </location>
</feature>
<dbReference type="GO" id="GO:0061630">
    <property type="term" value="F:ubiquitin protein ligase activity"/>
    <property type="evidence" value="ECO:0007669"/>
    <property type="project" value="UniProtKB-EC"/>
</dbReference>
<dbReference type="SMART" id="SM00647">
    <property type="entry name" value="IBR"/>
    <property type="match status" value="2"/>
</dbReference>
<keyword evidence="11" id="KW-0833">Ubl conjugation pathway</keyword>
<dbReference type="AlphaFoldDB" id="A0A6P5TVF7"/>
<dbReference type="CDD" id="cd22584">
    <property type="entry name" value="Rcat_RBR_unk"/>
    <property type="match status" value="1"/>
</dbReference>
<keyword evidence="17" id="KW-1185">Reference proteome</keyword>
<keyword evidence="10 13" id="KW-0863">Zinc-finger</keyword>
<keyword evidence="7" id="KW-0808">Transferase</keyword>
<dbReference type="PROSITE" id="PS51873">
    <property type="entry name" value="TRIAD"/>
    <property type="match status" value="1"/>
</dbReference>
<dbReference type="Gene3D" id="1.20.120.1750">
    <property type="match status" value="1"/>
</dbReference>
<evidence type="ECO:0000256" key="10">
    <source>
        <dbReference type="ARBA" id="ARBA00022771"/>
    </source>
</evidence>
<dbReference type="EC" id="2.3.2.31" evidence="6"/>
<dbReference type="PANTHER" id="PTHR11685">
    <property type="entry name" value="RBR FAMILY RING FINGER AND IBR DOMAIN-CONTAINING"/>
    <property type="match status" value="1"/>
</dbReference>
<keyword evidence="8" id="KW-0479">Metal-binding</keyword>
<evidence type="ECO:0000256" key="7">
    <source>
        <dbReference type="ARBA" id="ARBA00022679"/>
    </source>
</evidence>
<comment type="function">
    <text evidence="3">Might act as an E3 ubiquitin-protein ligase, or as part of E3 complex, which accepts ubiquitin from specific E2 ubiquitin-conjugating enzymes and then transfers it to substrates.</text>
</comment>
<dbReference type="FunFam" id="1.20.120.1750:FF:000019">
    <property type="entry name" value="RBR-type E3 ubiquitin transferase"/>
    <property type="match status" value="1"/>
</dbReference>
<evidence type="ECO:0000259" key="15">
    <source>
        <dbReference type="PROSITE" id="PS50089"/>
    </source>
</evidence>
<dbReference type="GeneID" id="110770869"/>
<dbReference type="InterPro" id="IPR012337">
    <property type="entry name" value="RNaseH-like_sf"/>
</dbReference>
<dbReference type="FunFam" id="3.30.420.10:FF:000076">
    <property type="entry name" value="RBR-type E3 ubiquitin transferase"/>
    <property type="match status" value="1"/>
</dbReference>
<comment type="cofactor">
    <cofactor evidence="2">
        <name>Zn(2+)</name>
        <dbReference type="ChEBI" id="CHEBI:29105"/>
    </cofactor>
</comment>
<dbReference type="InterPro" id="IPR002867">
    <property type="entry name" value="IBR_dom"/>
</dbReference>
<dbReference type="RefSeq" id="XP_021830789.1">
    <property type="nucleotide sequence ID" value="XM_021975097.1"/>
</dbReference>
<dbReference type="Proteomes" id="UP000515124">
    <property type="component" value="Unplaced"/>
</dbReference>
<dbReference type="InterPro" id="IPR002156">
    <property type="entry name" value="RNaseH_domain"/>
</dbReference>
<feature type="region of interest" description="Disordered" evidence="14">
    <location>
        <begin position="567"/>
        <end position="611"/>
    </location>
</feature>
<organism evidence="17 18">
    <name type="scientific">Prunus avium</name>
    <name type="common">Cherry</name>
    <name type="synonym">Cerasus avium</name>
    <dbReference type="NCBI Taxonomy" id="42229"/>
    <lineage>
        <taxon>Eukaryota</taxon>
        <taxon>Viridiplantae</taxon>
        <taxon>Streptophyta</taxon>
        <taxon>Embryophyta</taxon>
        <taxon>Tracheophyta</taxon>
        <taxon>Spermatophyta</taxon>
        <taxon>Magnoliopsida</taxon>
        <taxon>eudicotyledons</taxon>
        <taxon>Gunneridae</taxon>
        <taxon>Pentapetalae</taxon>
        <taxon>rosids</taxon>
        <taxon>fabids</taxon>
        <taxon>Rosales</taxon>
        <taxon>Rosaceae</taxon>
        <taxon>Amygdaloideae</taxon>
        <taxon>Amygdaleae</taxon>
        <taxon>Prunus</taxon>
    </lineage>
</organism>
<dbReference type="FunFam" id="3.30.40.10:FF:000230">
    <property type="entry name" value="RBR-type E3 ubiquitin transferase"/>
    <property type="match status" value="1"/>
</dbReference>
<dbReference type="InterPro" id="IPR017907">
    <property type="entry name" value="Znf_RING_CS"/>
</dbReference>
<comment type="pathway">
    <text evidence="4">Protein modification; protein ubiquitination.</text>
</comment>
<keyword evidence="9" id="KW-0677">Repeat</keyword>
<evidence type="ECO:0000256" key="14">
    <source>
        <dbReference type="SAM" id="MobiDB-lite"/>
    </source>
</evidence>
<dbReference type="PROSITE" id="PS00518">
    <property type="entry name" value="ZF_RING_1"/>
    <property type="match status" value="1"/>
</dbReference>
<dbReference type="InterPro" id="IPR031127">
    <property type="entry name" value="E3_UB_ligase_RBR"/>
</dbReference>
<evidence type="ECO:0000256" key="8">
    <source>
        <dbReference type="ARBA" id="ARBA00022723"/>
    </source>
</evidence>
<gene>
    <name evidence="18" type="primary">LOC110770869</name>
</gene>
<feature type="region of interest" description="Disordered" evidence="14">
    <location>
        <begin position="710"/>
        <end position="747"/>
    </location>
</feature>
<evidence type="ECO:0000259" key="16">
    <source>
        <dbReference type="PROSITE" id="PS51873"/>
    </source>
</evidence>
<name>A0A6P5TVF7_PRUAV</name>
<feature type="domain" description="RING-type" evidence="15">
    <location>
        <begin position="319"/>
        <end position="363"/>
    </location>
</feature>
<evidence type="ECO:0000256" key="5">
    <source>
        <dbReference type="ARBA" id="ARBA00005884"/>
    </source>
</evidence>
<dbReference type="InterPro" id="IPR001841">
    <property type="entry name" value="Znf_RING"/>
</dbReference>
<evidence type="ECO:0000256" key="12">
    <source>
        <dbReference type="ARBA" id="ARBA00022833"/>
    </source>
</evidence>
<dbReference type="InterPro" id="IPR036397">
    <property type="entry name" value="RNaseH_sf"/>
</dbReference>
<dbReference type="GO" id="GO:0003676">
    <property type="term" value="F:nucleic acid binding"/>
    <property type="evidence" value="ECO:0007669"/>
    <property type="project" value="InterPro"/>
</dbReference>
<dbReference type="GO" id="GO:0004523">
    <property type="term" value="F:RNA-DNA hybrid ribonuclease activity"/>
    <property type="evidence" value="ECO:0007669"/>
    <property type="project" value="InterPro"/>
</dbReference>
<keyword evidence="12" id="KW-0862">Zinc</keyword>
<evidence type="ECO:0000256" key="1">
    <source>
        <dbReference type="ARBA" id="ARBA00001798"/>
    </source>
</evidence>
<protein>
    <recommendedName>
        <fullName evidence="6">RBR-type E3 ubiquitin transferase</fullName>
        <ecNumber evidence="6">2.3.2.31</ecNumber>
    </recommendedName>
</protein>
<evidence type="ECO:0000256" key="2">
    <source>
        <dbReference type="ARBA" id="ARBA00001947"/>
    </source>
</evidence>
<dbReference type="Gene3D" id="3.30.420.10">
    <property type="entry name" value="Ribonuclease H-like superfamily/Ribonuclease H"/>
    <property type="match status" value="1"/>
</dbReference>
<reference evidence="18" key="1">
    <citation type="submission" date="2025-08" db="UniProtKB">
        <authorList>
            <consortium name="RefSeq"/>
        </authorList>
    </citation>
    <scope>IDENTIFICATION</scope>
</reference>
<evidence type="ECO:0000256" key="6">
    <source>
        <dbReference type="ARBA" id="ARBA00012251"/>
    </source>
</evidence>
<evidence type="ECO:0000313" key="18">
    <source>
        <dbReference type="RefSeq" id="XP_021830789.1"/>
    </source>
</evidence>
<dbReference type="Pfam" id="PF01485">
    <property type="entry name" value="IBR"/>
    <property type="match status" value="2"/>
</dbReference>
<comment type="similarity">
    <text evidence="5">Belongs to the RBR family. Ariadne subfamily.</text>
</comment>
<dbReference type="InterPro" id="IPR013083">
    <property type="entry name" value="Znf_RING/FYVE/PHD"/>
</dbReference>
<dbReference type="SUPFAM" id="SSF57850">
    <property type="entry name" value="RING/U-box"/>
    <property type="match status" value="2"/>
</dbReference>
<dbReference type="GO" id="GO:0008270">
    <property type="term" value="F:zinc ion binding"/>
    <property type="evidence" value="ECO:0007669"/>
    <property type="project" value="UniProtKB-KW"/>
</dbReference>
<sequence length="747" mass="86455">MDDRTDPDDLHTILSEQRRDLMAAKTLDSDLDMAFKLQMQEAMAASLALNPSLASSSSSRNSPPPSPPHDAILDLAATLMLEDVERFAQEWEDHERTVSEMRKTKEDLNRRIHDQKFAAYLRDVPEDNWAKHGDYYQRPYCADESSSSSSTKAVAVETENLRLYCKGLVSEERVRDMKVVVAGAGVAICDPRDNLIFEARKNLEAVVDGVVLSNEAAELEAIIEGLNKALTLDLKSVTFYCDDYMLYQYVTNRVRPGNSKVATLVNQVALLQRKFEYCSPSLVARTDIKFALKVAREAIVSQITWRADSSNGKSLKETCVICFEETDVAEMFSIDGCLHRYCCSCMKQHVEVKFLNGMGAECPHEGCKNEVNIDSCAKFLAPKLVEAISQRIKESSIPVTDKVYCPNPRCSALMSKKEVLEYTKTTFVRAEQTGARRCMKCHYYFCINCKVPWHFNMTCYDHKRSHPYPHQEDQLLNSLATKKLWRQCVKCNHMVELAEGCYHITCRCGYEFCYTCGAEWKNKKATCSCRIWDERNIIREQPRQAQPIIREQPRQAQPLIREQQLQAQPLIREQPRQAQPIIREQPRQAQPIIREQPRQAQPIIREQPRQAQPIIREQPRQAQPIIREQPRQAQPIIREQPRQAQPIIREQPRQAQPIIREQPRQAQPIIREQPRQAHNIIREQPRQAQPIIREQPRQAQPLIREQQLQAQPLIREQPRQAQPIIREQPRQAQPIIREQPRQVRRRH</sequence>
<evidence type="ECO:0000256" key="11">
    <source>
        <dbReference type="ARBA" id="ARBA00022786"/>
    </source>
</evidence>
<proteinExistence type="inferred from homology"/>
<dbReference type="InterPro" id="IPR044066">
    <property type="entry name" value="TRIAD_supradom"/>
</dbReference>
<dbReference type="Pfam" id="PF13456">
    <property type="entry name" value="RVT_3"/>
    <property type="match status" value="1"/>
</dbReference>
<comment type="catalytic activity">
    <reaction evidence="1">
        <text>[E2 ubiquitin-conjugating enzyme]-S-ubiquitinyl-L-cysteine + [acceptor protein]-L-lysine = [E2 ubiquitin-conjugating enzyme]-L-cysteine + [acceptor protein]-N(6)-ubiquitinyl-L-lysine.</text>
        <dbReference type="EC" id="2.3.2.31"/>
    </reaction>
</comment>
<evidence type="ECO:0000256" key="9">
    <source>
        <dbReference type="ARBA" id="ARBA00022737"/>
    </source>
</evidence>
<dbReference type="SUPFAM" id="SSF53098">
    <property type="entry name" value="Ribonuclease H-like"/>
    <property type="match status" value="1"/>
</dbReference>
<dbReference type="UniPathway" id="UPA00143"/>
<evidence type="ECO:0000256" key="13">
    <source>
        <dbReference type="PROSITE-ProRule" id="PRU00175"/>
    </source>
</evidence>
<evidence type="ECO:0000256" key="4">
    <source>
        <dbReference type="ARBA" id="ARBA00004906"/>
    </source>
</evidence>